<evidence type="ECO:0000313" key="1">
    <source>
        <dbReference type="EMBL" id="QFU84049.1"/>
    </source>
</evidence>
<keyword evidence="2" id="KW-1185">Reference proteome</keyword>
<gene>
    <name evidence="1" type="ORF">GCU68_16640</name>
</gene>
<dbReference type="EMBL" id="CP045488">
    <property type="protein sequence ID" value="QFU84049.1"/>
    <property type="molecule type" value="Genomic_DNA"/>
</dbReference>
<dbReference type="Proteomes" id="UP000326170">
    <property type="component" value="Chromosome"/>
</dbReference>
<reference evidence="1 2" key="1">
    <citation type="journal article" date="2007" name="Int. J. Syst. Evol. Microbiol.">
        <title>Natronorubrum sulfidifaciens sp. nov., an extremely haloalkaliphilic archaeon isolated from Aiding salt lake in Xin-Jiang, China.</title>
        <authorList>
            <person name="Cui H.L."/>
            <person name="Tohty D."/>
            <person name="Liu H.C."/>
            <person name="Liu S.J."/>
            <person name="Oren A."/>
            <person name="Zhou P.J."/>
        </authorList>
    </citation>
    <scope>NUCLEOTIDE SEQUENCE [LARGE SCALE GENOMIC DNA]</scope>
    <source>
        <strain evidence="1 2">7-3</strain>
    </source>
</reference>
<organism evidence="1 2">
    <name type="scientific">Natronorubrum aibiense</name>
    <dbReference type="NCBI Taxonomy" id="348826"/>
    <lineage>
        <taxon>Archaea</taxon>
        <taxon>Methanobacteriati</taxon>
        <taxon>Methanobacteriota</taxon>
        <taxon>Stenosarchaea group</taxon>
        <taxon>Halobacteria</taxon>
        <taxon>Halobacteriales</taxon>
        <taxon>Natrialbaceae</taxon>
        <taxon>Natronorubrum</taxon>
    </lineage>
</organism>
<dbReference type="KEGG" id="nas:GCU68_16640"/>
<dbReference type="AlphaFoldDB" id="A0A5P9P7A8"/>
<dbReference type="RefSeq" id="WP_152943495.1">
    <property type="nucleotide sequence ID" value="NZ_CP045488.1"/>
</dbReference>
<evidence type="ECO:0000313" key="2">
    <source>
        <dbReference type="Proteomes" id="UP000326170"/>
    </source>
</evidence>
<name>A0A5P9P7A8_9EURY</name>
<protein>
    <submittedName>
        <fullName evidence="1">Uncharacterized protein</fullName>
    </submittedName>
</protein>
<dbReference type="PROSITE" id="PS51257">
    <property type="entry name" value="PROKAR_LIPOPROTEIN"/>
    <property type="match status" value="1"/>
</dbReference>
<sequence length="383" mass="42171">MVDNISRRTFVRNGSAGILAVGSAGLAGCTSSLPIVGGGESGVATDNWLADLSFEQLFQEADLTDEYPNATLEDHDRTGQSFDAVVPQAVFDNEEQLVVYWPLEQGSELRSKVGVPETDLDWQLTQRVDWEYEYSYTSETTYSSQTIDETGLASVDVGTLSGSFEPDSVETNLENWADDRYSDATDLSSEGEHEGFDLYKIDEQAFAVSDEYVIEASADSYLDPVAVVEAVIDVQSSGDGTWTETDDGEALLAQFDTGHFAEGEIHTSRTVDARLEEQYGDLGSISDARREDLEARIEDSLDDWETGLTGTATAYEFDGETTDLQEAFLYENEDDADPDALREHVDSNRNVGDRWGTISDYSVSDEGRTLVLTESVRTRSLLQ</sequence>
<dbReference type="GeneID" id="42302706"/>
<dbReference type="OrthoDB" id="197250at2157"/>
<proteinExistence type="predicted"/>
<accession>A0A5P9P7A8</accession>